<keyword evidence="2" id="KW-1185">Reference proteome</keyword>
<name>A0A4Y2QG36_ARAVE</name>
<dbReference type="EMBL" id="BGPR01220549">
    <property type="protein sequence ID" value="GBN61496.1"/>
    <property type="molecule type" value="Genomic_DNA"/>
</dbReference>
<dbReference type="Proteomes" id="UP000499080">
    <property type="component" value="Unassembled WGS sequence"/>
</dbReference>
<accession>A0A4Y2QG36</accession>
<organism evidence="1 2">
    <name type="scientific">Araneus ventricosus</name>
    <name type="common">Orbweaver spider</name>
    <name type="synonym">Epeira ventricosa</name>
    <dbReference type="NCBI Taxonomy" id="182803"/>
    <lineage>
        <taxon>Eukaryota</taxon>
        <taxon>Metazoa</taxon>
        <taxon>Ecdysozoa</taxon>
        <taxon>Arthropoda</taxon>
        <taxon>Chelicerata</taxon>
        <taxon>Arachnida</taxon>
        <taxon>Araneae</taxon>
        <taxon>Araneomorphae</taxon>
        <taxon>Entelegynae</taxon>
        <taxon>Araneoidea</taxon>
        <taxon>Araneidae</taxon>
        <taxon>Araneus</taxon>
    </lineage>
</organism>
<feature type="non-terminal residue" evidence="1">
    <location>
        <position position="11"/>
    </location>
</feature>
<protein>
    <submittedName>
        <fullName evidence="1">Uncharacterized protein</fullName>
    </submittedName>
</protein>
<feature type="non-terminal residue" evidence="1">
    <location>
        <position position="1"/>
    </location>
</feature>
<comment type="caution">
    <text evidence="1">The sequence shown here is derived from an EMBL/GenBank/DDBJ whole genome shotgun (WGS) entry which is preliminary data.</text>
</comment>
<evidence type="ECO:0000313" key="2">
    <source>
        <dbReference type="Proteomes" id="UP000499080"/>
    </source>
</evidence>
<sequence>KKIFRSREQYL</sequence>
<proteinExistence type="predicted"/>
<gene>
    <name evidence="1" type="ORF">AVEN_51248_1</name>
</gene>
<reference evidence="1 2" key="1">
    <citation type="journal article" date="2019" name="Sci. Rep.">
        <title>Orb-weaving spider Araneus ventricosus genome elucidates the spidroin gene catalogue.</title>
        <authorList>
            <person name="Kono N."/>
            <person name="Nakamura H."/>
            <person name="Ohtoshi R."/>
            <person name="Moran D.A.P."/>
            <person name="Shinohara A."/>
            <person name="Yoshida Y."/>
            <person name="Fujiwara M."/>
            <person name="Mori M."/>
            <person name="Tomita M."/>
            <person name="Arakawa K."/>
        </authorList>
    </citation>
    <scope>NUCLEOTIDE SEQUENCE [LARGE SCALE GENOMIC DNA]</scope>
</reference>
<evidence type="ECO:0000313" key="1">
    <source>
        <dbReference type="EMBL" id="GBN61496.1"/>
    </source>
</evidence>